<protein>
    <submittedName>
        <fullName evidence="2">Uncharacterized protein</fullName>
    </submittedName>
</protein>
<feature type="region of interest" description="Disordered" evidence="1">
    <location>
        <begin position="206"/>
        <end position="309"/>
    </location>
</feature>
<organism evidence="2 3">
    <name type="scientific">Trichoderma lentiforme</name>
    <dbReference type="NCBI Taxonomy" id="1567552"/>
    <lineage>
        <taxon>Eukaryota</taxon>
        <taxon>Fungi</taxon>
        <taxon>Dikarya</taxon>
        <taxon>Ascomycota</taxon>
        <taxon>Pezizomycotina</taxon>
        <taxon>Sordariomycetes</taxon>
        <taxon>Hypocreomycetidae</taxon>
        <taxon>Hypocreales</taxon>
        <taxon>Hypocreaceae</taxon>
        <taxon>Trichoderma</taxon>
    </lineage>
</organism>
<name>A0A9P4XA98_9HYPO</name>
<comment type="caution">
    <text evidence="2">The sequence shown here is derived from an EMBL/GenBank/DDBJ whole genome shotgun (WGS) entry which is preliminary data.</text>
</comment>
<evidence type="ECO:0000313" key="2">
    <source>
        <dbReference type="EMBL" id="KAF3066755.1"/>
    </source>
</evidence>
<feature type="compositionally biased region" description="Gly residues" evidence="1">
    <location>
        <begin position="70"/>
        <end position="88"/>
    </location>
</feature>
<feature type="compositionally biased region" description="Basic and acidic residues" evidence="1">
    <location>
        <begin position="248"/>
        <end position="258"/>
    </location>
</feature>
<evidence type="ECO:0000256" key="1">
    <source>
        <dbReference type="SAM" id="MobiDB-lite"/>
    </source>
</evidence>
<feature type="region of interest" description="Disordered" evidence="1">
    <location>
        <begin position="1"/>
        <end position="167"/>
    </location>
</feature>
<reference evidence="2 3" key="1">
    <citation type="submission" date="2018-06" db="EMBL/GenBank/DDBJ databases">
        <title>Genome analysis of cellulolytic fungus Trichoderma lentiforme CFAM-422.</title>
        <authorList>
            <person name="Steindorff A.S."/>
            <person name="Formighieri E.F."/>
            <person name="Midorikawa G.E.O."/>
            <person name="Tamietti M.S."/>
            <person name="Ramos E.Z."/>
            <person name="Silva A.S."/>
            <person name="Bon E.P.S."/>
            <person name="Mendes T.D."/>
            <person name="Damaso M.C.T."/>
            <person name="Favaro L.C.L."/>
        </authorList>
    </citation>
    <scope>NUCLEOTIDE SEQUENCE [LARGE SCALE GENOMIC DNA]</scope>
    <source>
        <strain evidence="2 3">CFAM-422</strain>
    </source>
</reference>
<dbReference type="AlphaFoldDB" id="A0A9P4XA98"/>
<feature type="compositionally biased region" description="Basic and acidic residues" evidence="1">
    <location>
        <begin position="206"/>
        <end position="240"/>
    </location>
</feature>
<proteinExistence type="predicted"/>
<evidence type="ECO:0000313" key="3">
    <source>
        <dbReference type="Proteomes" id="UP000801864"/>
    </source>
</evidence>
<feature type="compositionally biased region" description="Basic and acidic residues" evidence="1">
    <location>
        <begin position="18"/>
        <end position="28"/>
    </location>
</feature>
<sequence>MPTLRERKNPSSGTKVHPGKDDPVHREAAGLVAPESLAAESVQHGGEFAQNRNAQQEGVESSDLKAQSGREGGISSGGKSAGVSGGKSVGEAPGYVADQYIKDTKGPHGKNIKEGVDEGKAGEKNDGLARALRAEPGSEDDPSRLAEAQMFQKGSLGARGAGPRQSHLEGETIYDKLDSETSSWLRHLFDRFHSRIFTFRENHHPEDRSFYGKTYEDMPVIPEEKSSLRPPRQSDVDSGKQSRTSGSKQEEETRRDAPRNMNVPSERDVEAEEMEHQRYGEAQPQLVPTDMIETMISAQGRKKESLNDG</sequence>
<feature type="compositionally biased region" description="Polar residues" evidence="1">
    <location>
        <begin position="50"/>
        <end position="59"/>
    </location>
</feature>
<dbReference type="Proteomes" id="UP000801864">
    <property type="component" value="Unassembled WGS sequence"/>
</dbReference>
<gene>
    <name evidence="2" type="ORF">CFAM422_008907</name>
</gene>
<dbReference type="EMBL" id="QLNT01000016">
    <property type="protein sequence ID" value="KAF3066755.1"/>
    <property type="molecule type" value="Genomic_DNA"/>
</dbReference>
<accession>A0A9P4XA98</accession>
<keyword evidence="3" id="KW-1185">Reference proteome</keyword>
<feature type="compositionally biased region" description="Basic and acidic residues" evidence="1">
    <location>
        <begin position="100"/>
        <end position="127"/>
    </location>
</feature>